<keyword evidence="2" id="KW-0560">Oxidoreductase</keyword>
<dbReference type="CDD" id="cd07262">
    <property type="entry name" value="VOC_like"/>
    <property type="match status" value="1"/>
</dbReference>
<dbReference type="InterPro" id="IPR037523">
    <property type="entry name" value="VOC_core"/>
</dbReference>
<name>A0A286CW88_9GAMM</name>
<feature type="domain" description="VOC" evidence="1">
    <location>
        <begin position="1"/>
        <end position="126"/>
    </location>
</feature>
<dbReference type="Pfam" id="PF00903">
    <property type="entry name" value="Glyoxalase"/>
    <property type="match status" value="1"/>
</dbReference>
<keyword evidence="3" id="KW-1185">Reference proteome</keyword>
<evidence type="ECO:0000313" key="2">
    <source>
        <dbReference type="EMBL" id="SOD50691.1"/>
    </source>
</evidence>
<keyword evidence="2" id="KW-0223">Dioxygenase</keyword>
<protein>
    <submittedName>
        <fullName evidence="2">Catechol 2,3-dioxygenase</fullName>
    </submittedName>
</protein>
<dbReference type="PROSITE" id="PS51819">
    <property type="entry name" value="VOC"/>
    <property type="match status" value="1"/>
</dbReference>
<dbReference type="SUPFAM" id="SSF54593">
    <property type="entry name" value="Glyoxalase/Bleomycin resistance protein/Dihydroxybiphenyl dioxygenase"/>
    <property type="match status" value="1"/>
</dbReference>
<dbReference type="AlphaFoldDB" id="A0A286CW88"/>
<dbReference type="PANTHER" id="PTHR35006">
    <property type="entry name" value="GLYOXALASE FAMILY PROTEIN (AFU_ORTHOLOGUE AFUA_5G14830)"/>
    <property type="match status" value="1"/>
</dbReference>
<organism evidence="2 3">
    <name type="scientific">Pseudoxanthomonas wuyuanensis</name>
    <dbReference type="NCBI Taxonomy" id="1073196"/>
    <lineage>
        <taxon>Bacteria</taxon>
        <taxon>Pseudomonadati</taxon>
        <taxon>Pseudomonadota</taxon>
        <taxon>Gammaproteobacteria</taxon>
        <taxon>Lysobacterales</taxon>
        <taxon>Lysobacteraceae</taxon>
        <taxon>Pseudoxanthomonas</taxon>
    </lineage>
</organism>
<dbReference type="InterPro" id="IPR029068">
    <property type="entry name" value="Glyas_Bleomycin-R_OHBP_Dase"/>
</dbReference>
<reference evidence="2 3" key="1">
    <citation type="submission" date="2017-09" db="EMBL/GenBank/DDBJ databases">
        <authorList>
            <person name="Ehlers B."/>
            <person name="Leendertz F.H."/>
        </authorList>
    </citation>
    <scope>NUCLEOTIDE SEQUENCE [LARGE SCALE GENOMIC DNA]</scope>
    <source>
        <strain evidence="2 3">CGMCC 1.10978</strain>
    </source>
</reference>
<dbReference type="GO" id="GO:0051213">
    <property type="term" value="F:dioxygenase activity"/>
    <property type="evidence" value="ECO:0007669"/>
    <property type="project" value="UniProtKB-KW"/>
</dbReference>
<dbReference type="RefSeq" id="WP_097120082.1">
    <property type="nucleotide sequence ID" value="NZ_OCND01000001.1"/>
</dbReference>
<evidence type="ECO:0000313" key="3">
    <source>
        <dbReference type="Proteomes" id="UP000219374"/>
    </source>
</evidence>
<dbReference type="Gene3D" id="3.10.180.10">
    <property type="entry name" value="2,3-Dihydroxybiphenyl 1,2-Dioxygenase, domain 1"/>
    <property type="match status" value="1"/>
</dbReference>
<dbReference type="InterPro" id="IPR004360">
    <property type="entry name" value="Glyas_Fos-R_dOase_dom"/>
</dbReference>
<evidence type="ECO:0000259" key="1">
    <source>
        <dbReference type="PROSITE" id="PS51819"/>
    </source>
</evidence>
<dbReference type="OrthoDB" id="9800438at2"/>
<dbReference type="EMBL" id="OCND01000001">
    <property type="protein sequence ID" value="SOD50691.1"/>
    <property type="molecule type" value="Genomic_DNA"/>
</dbReference>
<proteinExistence type="predicted"/>
<gene>
    <name evidence="2" type="ORF">SAMN06296416_101278</name>
</gene>
<accession>A0A286CW88</accession>
<sequence>MIDHMGLEVADYSRSRSFYTQVLAPLGYTVVMEVTREMTGSYEGCGFSPPGRPHFWVGSGSGRSSQGTHVAFAAQTRAQVDAFHAAAMAAGAQDNGAPGLRPHYHPNYYGAFAIDPDGNNIEAVCHLPMEVTA</sequence>
<dbReference type="Proteomes" id="UP000219374">
    <property type="component" value="Unassembled WGS sequence"/>
</dbReference>
<dbReference type="PANTHER" id="PTHR35006:SF2">
    <property type="entry name" value="GLYOXALASE FAMILY PROTEIN (AFU_ORTHOLOGUE AFUA_5G14830)"/>
    <property type="match status" value="1"/>
</dbReference>